<evidence type="ECO:0000256" key="3">
    <source>
        <dbReference type="ARBA" id="ARBA00020170"/>
    </source>
</evidence>
<keyword evidence="9" id="KW-0234">DNA repair</keyword>
<dbReference type="Gene3D" id="1.20.1050.90">
    <property type="entry name" value="RecF/RecN/SMC, N-terminal domain"/>
    <property type="match status" value="1"/>
</dbReference>
<dbReference type="PANTHER" id="PTHR32182:SF0">
    <property type="entry name" value="DNA REPLICATION AND REPAIR PROTEIN RECF"/>
    <property type="match status" value="1"/>
</dbReference>
<dbReference type="Proteomes" id="UP000066624">
    <property type="component" value="Chromosome"/>
</dbReference>
<dbReference type="EMBL" id="CP012154">
    <property type="protein sequence ID" value="AKS40394.1"/>
    <property type="molecule type" value="Genomic_DNA"/>
</dbReference>
<dbReference type="GO" id="GO:0005737">
    <property type="term" value="C:cytoplasm"/>
    <property type="evidence" value="ECO:0007669"/>
    <property type="project" value="UniProtKB-SubCell"/>
</dbReference>
<evidence type="ECO:0000256" key="5">
    <source>
        <dbReference type="ARBA" id="ARBA00022705"/>
    </source>
</evidence>
<dbReference type="Gene3D" id="3.40.50.300">
    <property type="entry name" value="P-loop containing nucleotide triphosphate hydrolases"/>
    <property type="match status" value="1"/>
</dbReference>
<evidence type="ECO:0000256" key="2">
    <source>
        <dbReference type="ARBA" id="ARBA00008016"/>
    </source>
</evidence>
<organism evidence="10 11">
    <name type="scientific">Wenzhouxiangella marina</name>
    <dbReference type="NCBI Taxonomy" id="1579979"/>
    <lineage>
        <taxon>Bacteria</taxon>
        <taxon>Pseudomonadati</taxon>
        <taxon>Pseudomonadota</taxon>
        <taxon>Gammaproteobacteria</taxon>
        <taxon>Chromatiales</taxon>
        <taxon>Wenzhouxiangellaceae</taxon>
        <taxon>Wenzhouxiangella</taxon>
    </lineage>
</organism>
<dbReference type="GO" id="GO:0006260">
    <property type="term" value="P:DNA replication"/>
    <property type="evidence" value="ECO:0007669"/>
    <property type="project" value="UniProtKB-UniRule"/>
</dbReference>
<accession>A0A0K0XRQ1</accession>
<keyword evidence="5 9" id="KW-0235">DNA replication</keyword>
<dbReference type="PANTHER" id="PTHR32182">
    <property type="entry name" value="DNA REPLICATION AND REPAIR PROTEIN RECF"/>
    <property type="match status" value="1"/>
</dbReference>
<dbReference type="InterPro" id="IPR042174">
    <property type="entry name" value="RecF_2"/>
</dbReference>
<dbReference type="OrthoDB" id="9803889at2"/>
<dbReference type="PATRIC" id="fig|1579979.3.peg.3"/>
<evidence type="ECO:0000256" key="1">
    <source>
        <dbReference type="ARBA" id="ARBA00004496"/>
    </source>
</evidence>
<proteinExistence type="inferred from homology"/>
<dbReference type="GO" id="GO:0003697">
    <property type="term" value="F:single-stranded DNA binding"/>
    <property type="evidence" value="ECO:0007669"/>
    <property type="project" value="UniProtKB-UniRule"/>
</dbReference>
<evidence type="ECO:0000256" key="8">
    <source>
        <dbReference type="ARBA" id="ARBA00023125"/>
    </source>
</evidence>
<keyword evidence="4 9" id="KW-0963">Cytoplasm</keyword>
<evidence type="ECO:0000256" key="4">
    <source>
        <dbReference type="ARBA" id="ARBA00022490"/>
    </source>
</evidence>
<keyword evidence="8 9" id="KW-0238">DNA-binding</keyword>
<evidence type="ECO:0000256" key="6">
    <source>
        <dbReference type="ARBA" id="ARBA00022741"/>
    </source>
</evidence>
<dbReference type="NCBIfam" id="TIGR00611">
    <property type="entry name" value="recf"/>
    <property type="match status" value="1"/>
</dbReference>
<comment type="similarity">
    <text evidence="2 9">Belongs to the RecF family.</text>
</comment>
<keyword evidence="6 9" id="KW-0547">Nucleotide-binding</keyword>
<dbReference type="STRING" id="1579979.WM2015_3"/>
<keyword evidence="9" id="KW-0227">DNA damage</keyword>
<evidence type="ECO:0000256" key="9">
    <source>
        <dbReference type="HAMAP-Rule" id="MF_00365"/>
    </source>
</evidence>
<dbReference type="GO" id="GO:0006302">
    <property type="term" value="P:double-strand break repair"/>
    <property type="evidence" value="ECO:0007669"/>
    <property type="project" value="TreeGrafter"/>
</dbReference>
<keyword evidence="11" id="KW-1185">Reference proteome</keyword>
<dbReference type="InterPro" id="IPR027417">
    <property type="entry name" value="P-loop_NTPase"/>
</dbReference>
<name>A0A0K0XRQ1_9GAMM</name>
<dbReference type="InterPro" id="IPR001238">
    <property type="entry name" value="DNA-binding_RecF"/>
</dbReference>
<dbReference type="KEGG" id="wma:WM2015_3"/>
<comment type="function">
    <text evidence="9">The RecF protein is involved in DNA metabolism; it is required for DNA replication and normal SOS inducibility. RecF binds preferentially to single-stranded, linear DNA. It also seems to bind ATP.</text>
</comment>
<dbReference type="InterPro" id="IPR003395">
    <property type="entry name" value="RecF/RecN/SMC_N"/>
</dbReference>
<dbReference type="GO" id="GO:0000731">
    <property type="term" value="P:DNA synthesis involved in DNA repair"/>
    <property type="evidence" value="ECO:0007669"/>
    <property type="project" value="TreeGrafter"/>
</dbReference>
<evidence type="ECO:0000256" key="7">
    <source>
        <dbReference type="ARBA" id="ARBA00022840"/>
    </source>
</evidence>
<dbReference type="RefSeq" id="WP_049724115.1">
    <property type="nucleotide sequence ID" value="NZ_CP012154.1"/>
</dbReference>
<gene>
    <name evidence="9" type="primary">recF</name>
    <name evidence="10" type="ORF">WM2015_3</name>
</gene>
<feature type="binding site" evidence="9">
    <location>
        <begin position="30"/>
        <end position="37"/>
    </location>
    <ligand>
        <name>ATP</name>
        <dbReference type="ChEBI" id="CHEBI:30616"/>
    </ligand>
</feature>
<dbReference type="PROSITE" id="PS00617">
    <property type="entry name" value="RECF_1"/>
    <property type="match status" value="1"/>
</dbReference>
<dbReference type="AlphaFoldDB" id="A0A0K0XRQ1"/>
<keyword evidence="7 9" id="KW-0067">ATP-binding</keyword>
<comment type="subcellular location">
    <subcellularLocation>
        <location evidence="1 9">Cytoplasm</location>
    </subcellularLocation>
</comment>
<reference evidence="11" key="1">
    <citation type="submission" date="2015-07" db="EMBL/GenBank/DDBJ databases">
        <authorList>
            <person name="Kim K.M."/>
        </authorList>
    </citation>
    <scope>NUCLEOTIDE SEQUENCE [LARGE SCALE GENOMIC DNA]</scope>
    <source>
        <strain evidence="11">KCTC 42284</strain>
    </source>
</reference>
<dbReference type="HAMAP" id="MF_00365">
    <property type="entry name" value="RecF"/>
    <property type="match status" value="1"/>
</dbReference>
<protein>
    <recommendedName>
        <fullName evidence="3 9">DNA replication and repair protein RecF</fullName>
    </recommendedName>
</protein>
<dbReference type="GO" id="GO:0005524">
    <property type="term" value="F:ATP binding"/>
    <property type="evidence" value="ECO:0007669"/>
    <property type="project" value="UniProtKB-UniRule"/>
</dbReference>
<evidence type="ECO:0000313" key="11">
    <source>
        <dbReference type="Proteomes" id="UP000066624"/>
    </source>
</evidence>
<dbReference type="SUPFAM" id="SSF52540">
    <property type="entry name" value="P-loop containing nucleoside triphosphate hydrolases"/>
    <property type="match status" value="1"/>
</dbReference>
<dbReference type="Pfam" id="PF02463">
    <property type="entry name" value="SMC_N"/>
    <property type="match status" value="1"/>
</dbReference>
<evidence type="ECO:0000313" key="10">
    <source>
        <dbReference type="EMBL" id="AKS40394.1"/>
    </source>
</evidence>
<keyword evidence="9" id="KW-0742">SOS response</keyword>
<dbReference type="GO" id="GO:0009432">
    <property type="term" value="P:SOS response"/>
    <property type="evidence" value="ECO:0007669"/>
    <property type="project" value="UniProtKB-UniRule"/>
</dbReference>
<dbReference type="InterPro" id="IPR018078">
    <property type="entry name" value="DNA-binding_RecF_CS"/>
</dbReference>
<sequence length="351" mass="39247">MAVERLTIEGVRNLQAGALSPGPVINWLHGENGAGKTSVLEAIHLVGRGRSFRAARPGSVIQHGAEQLRVVVKRQDGVVLGVERSPEGWRGRIGGRDSQRISEFAAALPLVLIEPDSHRLVDGGPDRRRQYLDWQLFHVEPDYLEAWQRYARLLKQRNAALKSGARDAMLDALEAPMLPAAERLDTLRRQQVSLLEITVRRLLETIGIRLPGEVQLAYRRGFPVDETLADALRAQRDSDRERGFTQRGPHRADLALKVDGHPAAVELSRGQQKLLALALLLAQLHHLDQHGSQAPLLLLDDPVSELDRRHLESVLGWLAEQRFQTWVTATEPPDIEARLFHVEQGAVRPQQ</sequence>